<dbReference type="AlphaFoldDB" id="A0A9P6EBU5"/>
<accession>A0A9P6EBU5</accession>
<keyword evidence="3" id="KW-0378">Hydrolase</keyword>
<feature type="chain" id="PRO_5040364603" evidence="1">
    <location>
        <begin position="18"/>
        <end position="254"/>
    </location>
</feature>
<protein>
    <submittedName>
        <fullName evidence="3">SGNH hydrolase-type esterase domain-containing protein</fullName>
    </submittedName>
</protein>
<dbReference type="OrthoDB" id="5041285at2759"/>
<evidence type="ECO:0000313" key="4">
    <source>
        <dbReference type="Proteomes" id="UP000807306"/>
    </source>
</evidence>
<dbReference type="Proteomes" id="UP000807306">
    <property type="component" value="Unassembled WGS sequence"/>
</dbReference>
<dbReference type="EMBL" id="MU157876">
    <property type="protein sequence ID" value="KAF9526077.1"/>
    <property type="molecule type" value="Genomic_DNA"/>
</dbReference>
<dbReference type="Gene3D" id="3.40.50.1110">
    <property type="entry name" value="SGNH hydrolase"/>
    <property type="match status" value="1"/>
</dbReference>
<feature type="domain" description="SGNH hydrolase-type esterase" evidence="2">
    <location>
        <begin position="36"/>
        <end position="214"/>
    </location>
</feature>
<dbReference type="PANTHER" id="PTHR43695:SF2">
    <property type="entry name" value="PUTATIVE (AFU_ORTHOLOGUE AFUA_2G17250)-RELATED"/>
    <property type="match status" value="1"/>
</dbReference>
<dbReference type="GO" id="GO:0016787">
    <property type="term" value="F:hydrolase activity"/>
    <property type="evidence" value="ECO:0007669"/>
    <property type="project" value="UniProtKB-KW"/>
</dbReference>
<evidence type="ECO:0000313" key="3">
    <source>
        <dbReference type="EMBL" id="KAF9526077.1"/>
    </source>
</evidence>
<dbReference type="SUPFAM" id="SSF52266">
    <property type="entry name" value="SGNH hydrolase"/>
    <property type="match status" value="1"/>
</dbReference>
<reference evidence="3" key="1">
    <citation type="submission" date="2020-11" db="EMBL/GenBank/DDBJ databases">
        <authorList>
            <consortium name="DOE Joint Genome Institute"/>
            <person name="Ahrendt S."/>
            <person name="Riley R."/>
            <person name="Andreopoulos W."/>
            <person name="Labutti K."/>
            <person name="Pangilinan J."/>
            <person name="Ruiz-Duenas F.J."/>
            <person name="Barrasa J.M."/>
            <person name="Sanchez-Garcia M."/>
            <person name="Camarero S."/>
            <person name="Miyauchi S."/>
            <person name="Serrano A."/>
            <person name="Linde D."/>
            <person name="Babiker R."/>
            <person name="Drula E."/>
            <person name="Ayuso-Fernandez I."/>
            <person name="Pacheco R."/>
            <person name="Padilla G."/>
            <person name="Ferreira P."/>
            <person name="Barriuso J."/>
            <person name="Kellner H."/>
            <person name="Castanera R."/>
            <person name="Alfaro M."/>
            <person name="Ramirez L."/>
            <person name="Pisabarro A.G."/>
            <person name="Kuo A."/>
            <person name="Tritt A."/>
            <person name="Lipzen A."/>
            <person name="He G."/>
            <person name="Yan M."/>
            <person name="Ng V."/>
            <person name="Cullen D."/>
            <person name="Martin F."/>
            <person name="Rosso M.-N."/>
            <person name="Henrissat B."/>
            <person name="Hibbett D."/>
            <person name="Martinez A.T."/>
            <person name="Grigoriev I.V."/>
        </authorList>
    </citation>
    <scope>NUCLEOTIDE SEQUENCE</scope>
    <source>
        <strain evidence="3">CBS 506.95</strain>
    </source>
</reference>
<dbReference type="InterPro" id="IPR036514">
    <property type="entry name" value="SGNH_hydro_sf"/>
</dbReference>
<name>A0A9P6EBU5_9AGAR</name>
<keyword evidence="1" id="KW-0732">Signal</keyword>
<organism evidence="3 4">
    <name type="scientific">Crepidotus variabilis</name>
    <dbReference type="NCBI Taxonomy" id="179855"/>
    <lineage>
        <taxon>Eukaryota</taxon>
        <taxon>Fungi</taxon>
        <taxon>Dikarya</taxon>
        <taxon>Basidiomycota</taxon>
        <taxon>Agaricomycotina</taxon>
        <taxon>Agaricomycetes</taxon>
        <taxon>Agaricomycetidae</taxon>
        <taxon>Agaricales</taxon>
        <taxon>Agaricineae</taxon>
        <taxon>Crepidotaceae</taxon>
        <taxon>Crepidotus</taxon>
    </lineage>
</organism>
<feature type="signal peptide" evidence="1">
    <location>
        <begin position="1"/>
        <end position="17"/>
    </location>
</feature>
<evidence type="ECO:0000259" key="2">
    <source>
        <dbReference type="Pfam" id="PF13472"/>
    </source>
</evidence>
<comment type="caution">
    <text evidence="3">The sequence shown here is derived from an EMBL/GenBank/DDBJ whole genome shotgun (WGS) entry which is preliminary data.</text>
</comment>
<dbReference type="Pfam" id="PF13472">
    <property type="entry name" value="Lipase_GDSL_2"/>
    <property type="match status" value="1"/>
</dbReference>
<keyword evidence="4" id="KW-1185">Reference proteome</keyword>
<gene>
    <name evidence="3" type="ORF">CPB83DRAFT_817724</name>
</gene>
<evidence type="ECO:0000256" key="1">
    <source>
        <dbReference type="SAM" id="SignalP"/>
    </source>
</evidence>
<dbReference type="InterPro" id="IPR013830">
    <property type="entry name" value="SGNH_hydro"/>
</dbReference>
<dbReference type="InterPro" id="IPR037459">
    <property type="entry name" value="RhgT-like"/>
</dbReference>
<dbReference type="PANTHER" id="PTHR43695">
    <property type="entry name" value="PUTATIVE (AFU_ORTHOLOGUE AFUA_2G17250)-RELATED"/>
    <property type="match status" value="1"/>
</dbReference>
<sequence length="254" mass="26730">MHNALLLLIAGALRVLGQNNWDPHPVHSDSNVSFILIGDSTTANGTTPNSGGWGNGFCASLWDGTPCINRGKNGATTGTYVAEGYWSAALSDVEQQVAAGRRTIVTLQFGHNDQKVALAESMAANLTYMANTLKSAGAVPLLVSSLTRRGFNGSTVSDTLQPFAEASLDVARKLLLPSIDLHGASLKYVNKIGVDAAHRLNRLPNDNTHLNPAGVVVFGQLVADLVAKVLTGLPFEQTNGWNISAQLAAGEAIF</sequence>
<proteinExistence type="predicted"/>